<dbReference type="EMBL" id="HBNR01041498">
    <property type="protein sequence ID" value="CAE4600532.1"/>
    <property type="molecule type" value="Transcribed_RNA"/>
</dbReference>
<organism evidence="2">
    <name type="scientific">Alexandrium monilatum</name>
    <dbReference type="NCBI Taxonomy" id="311494"/>
    <lineage>
        <taxon>Eukaryota</taxon>
        <taxon>Sar</taxon>
        <taxon>Alveolata</taxon>
        <taxon>Dinophyceae</taxon>
        <taxon>Gonyaulacales</taxon>
        <taxon>Pyrocystaceae</taxon>
        <taxon>Alexandrium</taxon>
    </lineage>
</organism>
<feature type="compositionally biased region" description="Low complexity" evidence="1">
    <location>
        <begin position="91"/>
        <end position="106"/>
    </location>
</feature>
<evidence type="ECO:0000313" key="2">
    <source>
        <dbReference type="EMBL" id="CAE4600532.1"/>
    </source>
</evidence>
<feature type="region of interest" description="Disordered" evidence="1">
    <location>
        <begin position="56"/>
        <end position="124"/>
    </location>
</feature>
<evidence type="ECO:0000256" key="1">
    <source>
        <dbReference type="SAM" id="MobiDB-lite"/>
    </source>
</evidence>
<proteinExistence type="predicted"/>
<protein>
    <submittedName>
        <fullName evidence="2">Uncharacterized protein</fullName>
    </submittedName>
</protein>
<dbReference type="AlphaFoldDB" id="A0A7S4R3V1"/>
<feature type="compositionally biased region" description="Low complexity" evidence="1">
    <location>
        <begin position="56"/>
        <end position="74"/>
    </location>
</feature>
<gene>
    <name evidence="2" type="ORF">AMON00008_LOCUS28803</name>
</gene>
<feature type="compositionally biased region" description="Gly residues" evidence="1">
    <location>
        <begin position="7"/>
        <end position="17"/>
    </location>
</feature>
<name>A0A7S4R3V1_9DINO</name>
<reference evidence="2" key="1">
    <citation type="submission" date="2021-01" db="EMBL/GenBank/DDBJ databases">
        <authorList>
            <person name="Corre E."/>
            <person name="Pelletier E."/>
            <person name="Niang G."/>
            <person name="Scheremetjew M."/>
            <person name="Finn R."/>
            <person name="Kale V."/>
            <person name="Holt S."/>
            <person name="Cochrane G."/>
            <person name="Meng A."/>
            <person name="Brown T."/>
            <person name="Cohen L."/>
        </authorList>
    </citation>
    <scope>NUCLEOTIDE SEQUENCE</scope>
    <source>
        <strain evidence="2">CCMP3105</strain>
    </source>
</reference>
<feature type="region of interest" description="Disordered" evidence="1">
    <location>
        <begin position="1"/>
        <end position="39"/>
    </location>
</feature>
<sequence>MLRDTTPGGGLFGGKTQGQGSNCVYQLTGPGTGPPGGVAPLKLDICGGAWPSLAETAAGGAAATAAPRRGAGPPDTERQLRGAQARRRGLRVGPAAPAGGAGTDAASMLQSPGGEGGDVDPGEL</sequence>
<accession>A0A7S4R3V1</accession>